<dbReference type="GO" id="GO:0015031">
    <property type="term" value="P:protein transport"/>
    <property type="evidence" value="ECO:0007669"/>
    <property type="project" value="UniProtKB-KW"/>
</dbReference>
<evidence type="ECO:0000256" key="8">
    <source>
        <dbReference type="ARBA" id="ARBA00022927"/>
    </source>
</evidence>
<dbReference type="InterPro" id="IPR018035">
    <property type="entry name" value="Flagellar_FliH/T3SS_HrpE"/>
</dbReference>
<dbReference type="RefSeq" id="WP_126521064.1">
    <property type="nucleotide sequence ID" value="NZ_RXNU01000007.1"/>
</dbReference>
<dbReference type="PANTHER" id="PTHR34982:SF1">
    <property type="entry name" value="FLAGELLAR ASSEMBLY PROTEIN FLIH"/>
    <property type="match status" value="1"/>
</dbReference>
<comment type="similarity">
    <text evidence="3">Belongs to the FliH family.</text>
</comment>
<evidence type="ECO:0000256" key="5">
    <source>
        <dbReference type="ARBA" id="ARBA00022448"/>
    </source>
</evidence>
<dbReference type="Pfam" id="PF02108">
    <property type="entry name" value="FliH"/>
    <property type="match status" value="1"/>
</dbReference>
<evidence type="ECO:0000313" key="13">
    <source>
        <dbReference type="Proteomes" id="UP000267448"/>
    </source>
</evidence>
<keyword evidence="13" id="KW-1185">Reference proteome</keyword>
<evidence type="ECO:0000256" key="9">
    <source>
        <dbReference type="ARBA" id="ARBA00023225"/>
    </source>
</evidence>
<feature type="domain" description="Flagellar assembly protein FliH/Type III secretion system HrpE" evidence="11">
    <location>
        <begin position="103"/>
        <end position="223"/>
    </location>
</feature>
<evidence type="ECO:0000256" key="4">
    <source>
        <dbReference type="ARBA" id="ARBA00016507"/>
    </source>
</evidence>
<comment type="subcellular location">
    <subcellularLocation>
        <location evidence="2">Cytoplasm</location>
    </subcellularLocation>
</comment>
<evidence type="ECO:0000256" key="2">
    <source>
        <dbReference type="ARBA" id="ARBA00004496"/>
    </source>
</evidence>
<name>A0A3S0KTV2_9GAMM</name>
<dbReference type="InterPro" id="IPR051472">
    <property type="entry name" value="T3SS_Stator/FliH"/>
</dbReference>
<dbReference type="GO" id="GO:0071973">
    <property type="term" value="P:bacterial-type flagellum-dependent cell motility"/>
    <property type="evidence" value="ECO:0007669"/>
    <property type="project" value="InterPro"/>
</dbReference>
<dbReference type="GO" id="GO:0003774">
    <property type="term" value="F:cytoskeletal motor activity"/>
    <property type="evidence" value="ECO:0007669"/>
    <property type="project" value="InterPro"/>
</dbReference>
<evidence type="ECO:0000259" key="11">
    <source>
        <dbReference type="Pfam" id="PF02108"/>
    </source>
</evidence>
<keyword evidence="9" id="KW-1006">Bacterial flagellum protein export</keyword>
<feature type="compositionally biased region" description="Basic and acidic residues" evidence="10">
    <location>
        <begin position="62"/>
        <end position="73"/>
    </location>
</feature>
<dbReference type="GO" id="GO:0044781">
    <property type="term" value="P:bacterial-type flagellum organization"/>
    <property type="evidence" value="ECO:0007669"/>
    <property type="project" value="UniProtKB-KW"/>
</dbReference>
<comment type="caution">
    <text evidence="12">The sequence shown here is derived from an EMBL/GenBank/DDBJ whole genome shotgun (WGS) entry which is preliminary data.</text>
</comment>
<keyword evidence="12" id="KW-0969">Cilium</keyword>
<dbReference type="EMBL" id="RXNU01000007">
    <property type="protein sequence ID" value="RTR38290.1"/>
    <property type="molecule type" value="Genomic_DNA"/>
</dbReference>
<gene>
    <name evidence="12" type="ORF">EKG38_15135</name>
</gene>
<evidence type="ECO:0000256" key="10">
    <source>
        <dbReference type="SAM" id="MobiDB-lite"/>
    </source>
</evidence>
<dbReference type="AlphaFoldDB" id="A0A3S0KTV2"/>
<dbReference type="InterPro" id="IPR000563">
    <property type="entry name" value="Flag_FliH"/>
</dbReference>
<feature type="region of interest" description="Disordered" evidence="10">
    <location>
        <begin position="62"/>
        <end position="84"/>
    </location>
</feature>
<evidence type="ECO:0000313" key="12">
    <source>
        <dbReference type="EMBL" id="RTR38290.1"/>
    </source>
</evidence>
<sequence length="252" mass="27995">MTFQIDKMDPKWRLKKELARRHRFAPLVQQPPMEGEAGTGWQDYQEAFDRGYEEGVAKGHMEGFESGSEEGRRSGHASGFNQGRIEGNLKGKEAIDEQLNQLIAPLGALKSILEEGHTHQVSQQQTMLLDLIRRVAQQVIRCELTLQPQQILSLVEETLTALPDTRSEIKIHLEPNAVNKLKELASDKIQDWTLVADPSISAGGCRIVSDKSDADASVETRLNVCMDQVSAKLKEPETSNTNAEAELPIDVA</sequence>
<keyword evidence="5" id="KW-0813">Transport</keyword>
<dbReference type="NCBIfam" id="NF009925">
    <property type="entry name" value="PRK13386.1"/>
    <property type="match status" value="1"/>
</dbReference>
<keyword evidence="12" id="KW-0966">Cell projection</keyword>
<dbReference type="OrthoDB" id="6397640at2"/>
<dbReference type="SUPFAM" id="SSF160527">
    <property type="entry name" value="V-type ATPase subunit E-like"/>
    <property type="match status" value="1"/>
</dbReference>
<dbReference type="PANTHER" id="PTHR34982">
    <property type="entry name" value="YOP PROTEINS TRANSLOCATION PROTEIN L"/>
    <property type="match status" value="1"/>
</dbReference>
<dbReference type="GO" id="GO:0005829">
    <property type="term" value="C:cytosol"/>
    <property type="evidence" value="ECO:0007669"/>
    <property type="project" value="TreeGrafter"/>
</dbReference>
<dbReference type="Proteomes" id="UP000267448">
    <property type="component" value="Unassembled WGS sequence"/>
</dbReference>
<keyword evidence="12" id="KW-0282">Flagellum</keyword>
<organism evidence="12 13">
    <name type="scientific">Shewanella canadensis</name>
    <dbReference type="NCBI Taxonomy" id="271096"/>
    <lineage>
        <taxon>Bacteria</taxon>
        <taxon>Pseudomonadati</taxon>
        <taxon>Pseudomonadota</taxon>
        <taxon>Gammaproteobacteria</taxon>
        <taxon>Alteromonadales</taxon>
        <taxon>Shewanellaceae</taxon>
        <taxon>Shewanella</taxon>
    </lineage>
</organism>
<evidence type="ECO:0000256" key="7">
    <source>
        <dbReference type="ARBA" id="ARBA00022795"/>
    </source>
</evidence>
<keyword evidence="7" id="KW-1005">Bacterial flagellum biogenesis</keyword>
<comment type="function">
    <text evidence="1">Needed for flagellar regrowth and assembly.</text>
</comment>
<accession>A0A3S0KTV2</accession>
<proteinExistence type="inferred from homology"/>
<keyword evidence="6" id="KW-0963">Cytoplasm</keyword>
<evidence type="ECO:0000256" key="3">
    <source>
        <dbReference type="ARBA" id="ARBA00006602"/>
    </source>
</evidence>
<keyword evidence="8" id="KW-0653">Protein transport</keyword>
<reference evidence="12 13" key="1">
    <citation type="submission" date="2018-12" db="EMBL/GenBank/DDBJ databases">
        <authorList>
            <person name="Yu L."/>
        </authorList>
    </citation>
    <scope>NUCLEOTIDE SEQUENCE [LARGE SCALE GENOMIC DNA]</scope>
    <source>
        <strain evidence="12 13">HAW-EB2</strain>
    </source>
</reference>
<evidence type="ECO:0000256" key="6">
    <source>
        <dbReference type="ARBA" id="ARBA00022490"/>
    </source>
</evidence>
<dbReference type="GO" id="GO:0009288">
    <property type="term" value="C:bacterial-type flagellum"/>
    <property type="evidence" value="ECO:0007669"/>
    <property type="project" value="InterPro"/>
</dbReference>
<evidence type="ECO:0000256" key="1">
    <source>
        <dbReference type="ARBA" id="ARBA00003041"/>
    </source>
</evidence>
<protein>
    <recommendedName>
        <fullName evidence="4">Flagellar assembly protein FliH</fullName>
    </recommendedName>
</protein>
<dbReference type="PRINTS" id="PR01003">
    <property type="entry name" value="FLGFLIH"/>
</dbReference>